<comment type="caution">
    <text evidence="5">The sequence shown here is derived from an EMBL/GenBank/DDBJ whole genome shotgun (WGS) entry which is preliminary data.</text>
</comment>
<dbReference type="VEuPathDB" id="FungiDB:FUN_005171"/>
<evidence type="ECO:0000256" key="3">
    <source>
        <dbReference type="ARBA" id="ARBA00022525"/>
    </source>
</evidence>
<feature type="domain" description="Crinkler effector protein N-terminal" evidence="4">
    <location>
        <begin position="8"/>
        <end position="50"/>
    </location>
</feature>
<keyword evidence="6" id="KW-1185">Reference proteome</keyword>
<reference evidence="5 6" key="1">
    <citation type="submission" date="2015-10" db="EMBL/GenBank/DDBJ databases">
        <title>Genome analyses suggest a sexual origin of heterokaryosis in a supposedly ancient asexual fungus.</title>
        <authorList>
            <person name="Ropars J."/>
            <person name="Sedzielewska K."/>
            <person name="Noel J."/>
            <person name="Charron P."/>
            <person name="Farinelli L."/>
            <person name="Marton T."/>
            <person name="Kruger M."/>
            <person name="Pelin A."/>
            <person name="Brachmann A."/>
            <person name="Corradi N."/>
        </authorList>
    </citation>
    <scope>NUCLEOTIDE SEQUENCE [LARGE SCALE GENOMIC DNA]</scope>
    <source>
        <strain evidence="5 6">A4</strain>
    </source>
</reference>
<dbReference type="InterPro" id="IPR045379">
    <property type="entry name" value="Crinkler_N"/>
</dbReference>
<dbReference type="GO" id="GO:0043657">
    <property type="term" value="C:host cell"/>
    <property type="evidence" value="ECO:0007669"/>
    <property type="project" value="UniProtKB-SubCell"/>
</dbReference>
<dbReference type="Proteomes" id="UP000234323">
    <property type="component" value="Unassembled WGS sequence"/>
</dbReference>
<dbReference type="Pfam" id="PF20147">
    <property type="entry name" value="Crinkler"/>
    <property type="match status" value="1"/>
</dbReference>
<keyword evidence="3" id="KW-0964">Secreted</keyword>
<evidence type="ECO:0000256" key="2">
    <source>
        <dbReference type="ARBA" id="ARBA00004613"/>
    </source>
</evidence>
<dbReference type="GO" id="GO:0005576">
    <property type="term" value="C:extracellular region"/>
    <property type="evidence" value="ECO:0007669"/>
    <property type="project" value="UniProtKB-SubCell"/>
</dbReference>
<organism evidence="5 6">
    <name type="scientific">Rhizophagus irregularis</name>
    <dbReference type="NCBI Taxonomy" id="588596"/>
    <lineage>
        <taxon>Eukaryota</taxon>
        <taxon>Fungi</taxon>
        <taxon>Fungi incertae sedis</taxon>
        <taxon>Mucoromycota</taxon>
        <taxon>Glomeromycotina</taxon>
        <taxon>Glomeromycetes</taxon>
        <taxon>Glomerales</taxon>
        <taxon>Glomeraceae</taxon>
        <taxon>Rhizophagus</taxon>
    </lineage>
</organism>
<proteinExistence type="predicted"/>
<evidence type="ECO:0000313" key="5">
    <source>
        <dbReference type="EMBL" id="PKY52381.1"/>
    </source>
</evidence>
<sequence length="173" mass="19663">MSTITLSLGEPYDNTFNVKVNKKDTISELKDAIKEKNTQTFANVKRRTLNKDKKSASNLQSETVEDVTVDVENVEGAESATGHTSQQQFHSYTFLRMKSLFGLKCANCDELPKHILYPGNIINSCIKEDVLGDVVREILRKHTASRIIRSDVNEATNYLWCDINLLWYCKDIS</sequence>
<gene>
    <name evidence="5" type="ORF">RhiirA4_469981</name>
</gene>
<name>A0A2I1H0M8_9GLOM</name>
<comment type="subcellular location">
    <subcellularLocation>
        <location evidence="1">Host cell</location>
    </subcellularLocation>
    <subcellularLocation>
        <location evidence="2">Secreted</location>
    </subcellularLocation>
</comment>
<evidence type="ECO:0000313" key="6">
    <source>
        <dbReference type="Proteomes" id="UP000234323"/>
    </source>
</evidence>
<evidence type="ECO:0000259" key="4">
    <source>
        <dbReference type="Pfam" id="PF20147"/>
    </source>
</evidence>
<protein>
    <recommendedName>
        <fullName evidence="4">Crinkler effector protein N-terminal domain-containing protein</fullName>
    </recommendedName>
</protein>
<dbReference type="AlphaFoldDB" id="A0A2I1H0M8"/>
<accession>A0A2I1H0M8</accession>
<evidence type="ECO:0000256" key="1">
    <source>
        <dbReference type="ARBA" id="ARBA00004340"/>
    </source>
</evidence>
<dbReference type="VEuPathDB" id="FungiDB:RhiirA1_510913"/>
<dbReference type="EMBL" id="LLXI01001194">
    <property type="protein sequence ID" value="PKY52381.1"/>
    <property type="molecule type" value="Genomic_DNA"/>
</dbReference>